<dbReference type="EMBL" id="PFQM01000076">
    <property type="protein sequence ID" value="PJC80059.1"/>
    <property type="molecule type" value="Genomic_DNA"/>
</dbReference>
<reference evidence="2" key="1">
    <citation type="submission" date="2017-09" db="EMBL/GenBank/DDBJ databases">
        <title>Depth-based differentiation of microbial function through sediment-hosted aquifers and enrichment of novel symbionts in the deep terrestrial subsurface.</title>
        <authorList>
            <person name="Probst A.J."/>
            <person name="Ladd B."/>
            <person name="Jarett J.K."/>
            <person name="Geller-Mcgrath D.E."/>
            <person name="Sieber C.M.K."/>
            <person name="Emerson J.B."/>
            <person name="Anantharaman K."/>
            <person name="Thomas B.C."/>
            <person name="Malmstrom R."/>
            <person name="Stieglmeier M."/>
            <person name="Klingl A."/>
            <person name="Woyke T."/>
            <person name="Ryan C.M."/>
            <person name="Banfield J.F."/>
        </authorList>
    </citation>
    <scope>NUCLEOTIDE SEQUENCE [LARGE SCALE GENOMIC DNA]</scope>
</reference>
<dbReference type="Proteomes" id="UP000228960">
    <property type="component" value="Unassembled WGS sequence"/>
</dbReference>
<gene>
    <name evidence="1" type="ORF">CO009_02840</name>
</gene>
<dbReference type="AlphaFoldDB" id="A0A2M8GJB3"/>
<evidence type="ECO:0000313" key="2">
    <source>
        <dbReference type="Proteomes" id="UP000228960"/>
    </source>
</evidence>
<protein>
    <submittedName>
        <fullName evidence="1">Uncharacterized protein</fullName>
    </submittedName>
</protein>
<feature type="non-terminal residue" evidence="1">
    <location>
        <position position="67"/>
    </location>
</feature>
<accession>A0A2M8GJB3</accession>
<organism evidence="1 2">
    <name type="scientific">Candidatus Shapirobacteria bacterium CG_4_8_14_3_um_filter_35_11</name>
    <dbReference type="NCBI Taxonomy" id="1974874"/>
    <lineage>
        <taxon>Bacteria</taxon>
        <taxon>Candidatus Shapironibacteriota</taxon>
    </lineage>
</organism>
<name>A0A2M8GJB3_9BACT</name>
<sequence>MPTKIKLILIILLAVALRFWNINSLPSLNPDEAALGYNAYSLLLTGKDEHGQAWPIHFKSFGDYKPG</sequence>
<proteinExistence type="predicted"/>
<comment type="caution">
    <text evidence="1">The sequence shown here is derived from an EMBL/GenBank/DDBJ whole genome shotgun (WGS) entry which is preliminary data.</text>
</comment>
<evidence type="ECO:0000313" key="1">
    <source>
        <dbReference type="EMBL" id="PJC80059.1"/>
    </source>
</evidence>